<dbReference type="PIRSF" id="PIRSF010361">
    <property type="entry name" value="UCP010361"/>
    <property type="match status" value="1"/>
</dbReference>
<dbReference type="EMBL" id="FOGZ01000026">
    <property type="protein sequence ID" value="SER99323.1"/>
    <property type="molecule type" value="Genomic_DNA"/>
</dbReference>
<keyword evidence="5 8" id="KW-1133">Transmembrane helix</keyword>
<dbReference type="InterPro" id="IPR016570">
    <property type="entry name" value="UCP010361"/>
</dbReference>
<keyword evidence="2" id="KW-1003">Cell membrane</keyword>
<dbReference type="Pfam" id="PF09594">
    <property type="entry name" value="GT87"/>
    <property type="match status" value="1"/>
</dbReference>
<gene>
    <name evidence="9" type="ORF">SAMN05443377_12639</name>
</gene>
<feature type="transmembrane region" description="Helical" evidence="8">
    <location>
        <begin position="334"/>
        <end position="351"/>
    </location>
</feature>
<feature type="transmembrane region" description="Helical" evidence="8">
    <location>
        <begin position="210"/>
        <end position="237"/>
    </location>
</feature>
<feature type="transmembrane region" description="Helical" evidence="8">
    <location>
        <begin position="249"/>
        <end position="269"/>
    </location>
</feature>
<proteinExistence type="inferred from homology"/>
<evidence type="ECO:0000313" key="10">
    <source>
        <dbReference type="Proteomes" id="UP000198815"/>
    </source>
</evidence>
<protein>
    <recommendedName>
        <fullName evidence="11">DUF2029 domain-containing protein</fullName>
    </recommendedName>
</protein>
<comment type="subcellular location">
    <subcellularLocation>
        <location evidence="1">Cell membrane</location>
        <topology evidence="1">Multi-pass membrane protein</topology>
    </subcellularLocation>
</comment>
<dbReference type="Proteomes" id="UP000198815">
    <property type="component" value="Unassembled WGS sequence"/>
</dbReference>
<accession>A0A1H9TRL4</accession>
<evidence type="ECO:0008006" key="11">
    <source>
        <dbReference type="Google" id="ProtNLM"/>
    </source>
</evidence>
<evidence type="ECO:0000256" key="8">
    <source>
        <dbReference type="SAM" id="Phobius"/>
    </source>
</evidence>
<evidence type="ECO:0000256" key="1">
    <source>
        <dbReference type="ARBA" id="ARBA00004651"/>
    </source>
</evidence>
<evidence type="ECO:0000256" key="5">
    <source>
        <dbReference type="ARBA" id="ARBA00022989"/>
    </source>
</evidence>
<feature type="transmembrane region" description="Helical" evidence="8">
    <location>
        <begin position="174"/>
        <end position="204"/>
    </location>
</feature>
<keyword evidence="6 8" id="KW-0472">Membrane</keyword>
<evidence type="ECO:0000256" key="6">
    <source>
        <dbReference type="ARBA" id="ARBA00023136"/>
    </source>
</evidence>
<feature type="transmembrane region" description="Helical" evidence="8">
    <location>
        <begin position="401"/>
        <end position="419"/>
    </location>
</feature>
<evidence type="ECO:0000256" key="2">
    <source>
        <dbReference type="ARBA" id="ARBA00022475"/>
    </source>
</evidence>
<comment type="similarity">
    <text evidence="7">Belongs to the glycosyltransferase 87 family.</text>
</comment>
<dbReference type="GO" id="GO:0005886">
    <property type="term" value="C:plasma membrane"/>
    <property type="evidence" value="ECO:0007669"/>
    <property type="project" value="UniProtKB-SubCell"/>
</dbReference>
<reference evidence="10" key="1">
    <citation type="submission" date="2016-10" db="EMBL/GenBank/DDBJ databases">
        <authorList>
            <person name="Varghese N."/>
            <person name="Submissions S."/>
        </authorList>
    </citation>
    <scope>NUCLEOTIDE SEQUENCE [LARGE SCALE GENOMIC DNA]</scope>
    <source>
        <strain evidence="10">DSM 16859</strain>
    </source>
</reference>
<keyword evidence="3" id="KW-0808">Transferase</keyword>
<dbReference type="InterPro" id="IPR018584">
    <property type="entry name" value="GT87"/>
</dbReference>
<sequence length="464" mass="50729">MSVMEHFSQRIGGPVGRHARPWGIWFDPLPWVLGVAALNWIILMARQLPCEQHVYGQPVNPFLRLCYSDIPLIFQGRGIATGASVYGQAQLEYPVLTGYAVMIGRFFTKLLGGELGPDASGQQQLDASHLFFVLTAIGLFCCFLTLVISHLLMGRDVASSTAGGIKVRSFDAMFLAAAPVVAASGLVNWDMLAVALTSVGVLLWARRRPVASGVLIGLAFSAKFYPIFAIVALLLVCLRAARLAAFMRFLGAAVLSWLVVNLPVMITAPAGWAHFWTMNFTRGADLGSLWYVLGLMGMGIPGLNVIVVILMIAGFAGLAWLVLNAPRRPRLGQVVFLALIVFLICNKVYSPQYALWLLPFVVLARPRVFDWAVWSIAEVAYFLAVWGLLEGILGVGQSANVVYWFAVLLRIGVQLWLASRVVHDILNPWDDPVRTPFVDDPVGGVLNHAPDAPWIVRALADPEE</sequence>
<dbReference type="GO" id="GO:0016758">
    <property type="term" value="F:hexosyltransferase activity"/>
    <property type="evidence" value="ECO:0007669"/>
    <property type="project" value="InterPro"/>
</dbReference>
<organism evidence="9 10">
    <name type="scientific">Propionibacterium cyclohexanicum</name>
    <dbReference type="NCBI Taxonomy" id="64702"/>
    <lineage>
        <taxon>Bacteria</taxon>
        <taxon>Bacillati</taxon>
        <taxon>Actinomycetota</taxon>
        <taxon>Actinomycetes</taxon>
        <taxon>Propionibacteriales</taxon>
        <taxon>Propionibacteriaceae</taxon>
        <taxon>Propionibacterium</taxon>
    </lineage>
</organism>
<name>A0A1H9TRL4_9ACTN</name>
<evidence type="ECO:0000313" key="9">
    <source>
        <dbReference type="EMBL" id="SER99323.1"/>
    </source>
</evidence>
<feature type="transmembrane region" description="Helical" evidence="8">
    <location>
        <begin position="289"/>
        <end position="322"/>
    </location>
</feature>
<evidence type="ECO:0000256" key="3">
    <source>
        <dbReference type="ARBA" id="ARBA00022679"/>
    </source>
</evidence>
<keyword evidence="10" id="KW-1185">Reference proteome</keyword>
<keyword evidence="4 8" id="KW-0812">Transmembrane</keyword>
<evidence type="ECO:0000256" key="7">
    <source>
        <dbReference type="ARBA" id="ARBA00024033"/>
    </source>
</evidence>
<feature type="transmembrane region" description="Helical" evidence="8">
    <location>
        <begin position="130"/>
        <end position="153"/>
    </location>
</feature>
<dbReference type="AlphaFoldDB" id="A0A1H9TRL4"/>
<evidence type="ECO:0000256" key="4">
    <source>
        <dbReference type="ARBA" id="ARBA00022692"/>
    </source>
</evidence>
<feature type="transmembrane region" description="Helical" evidence="8">
    <location>
        <begin position="371"/>
        <end position="389"/>
    </location>
</feature>
<dbReference type="STRING" id="64702.SAMN05443377_12639"/>